<name>A0A7S2IFB5_9STRA</name>
<protein>
    <submittedName>
        <fullName evidence="2">Uncharacterized protein</fullName>
    </submittedName>
</protein>
<feature type="region of interest" description="Disordered" evidence="1">
    <location>
        <begin position="120"/>
        <end position="148"/>
    </location>
</feature>
<proteinExistence type="predicted"/>
<dbReference type="EMBL" id="HBGV01019188">
    <property type="protein sequence ID" value="CAD9517844.1"/>
    <property type="molecule type" value="Transcribed_RNA"/>
</dbReference>
<evidence type="ECO:0000313" key="2">
    <source>
        <dbReference type="EMBL" id="CAD9517844.1"/>
    </source>
</evidence>
<reference evidence="2" key="1">
    <citation type="submission" date="2021-01" db="EMBL/GenBank/DDBJ databases">
        <authorList>
            <person name="Corre E."/>
            <person name="Pelletier E."/>
            <person name="Niang G."/>
            <person name="Scheremetjew M."/>
            <person name="Finn R."/>
            <person name="Kale V."/>
            <person name="Holt S."/>
            <person name="Cochrane G."/>
            <person name="Meng A."/>
            <person name="Brown T."/>
            <person name="Cohen L."/>
        </authorList>
    </citation>
    <scope>NUCLEOTIDE SEQUENCE</scope>
    <source>
        <strain evidence="2">CCMP826</strain>
    </source>
</reference>
<evidence type="ECO:0000256" key="1">
    <source>
        <dbReference type="SAM" id="MobiDB-lite"/>
    </source>
</evidence>
<organism evidence="2">
    <name type="scientific">Helicotheca tamesis</name>
    <dbReference type="NCBI Taxonomy" id="374047"/>
    <lineage>
        <taxon>Eukaryota</taxon>
        <taxon>Sar</taxon>
        <taxon>Stramenopiles</taxon>
        <taxon>Ochrophyta</taxon>
        <taxon>Bacillariophyta</taxon>
        <taxon>Mediophyceae</taxon>
        <taxon>Lithodesmiophycidae</taxon>
        <taxon>Lithodesmiales</taxon>
        <taxon>Lithodesmiaceae</taxon>
        <taxon>Helicotheca</taxon>
    </lineage>
</organism>
<accession>A0A7S2IFB5</accession>
<sequence>MQDPASSFNLDLDNVVGSILETEQTFSIKVNEMMTYALNQLQSSGSTEDEQDEKATRGFNDESRSQNENSMSEKDAKTFADSSKSEDHNEVSILKDFEDALMLAAEELKLQSYSWIQQEETKEPTVEKNEKTTDAHPTVEQKVDEIYV</sequence>
<gene>
    <name evidence="2" type="ORF">HTAM1171_LOCUS11882</name>
</gene>
<feature type="compositionally biased region" description="Basic and acidic residues" evidence="1">
    <location>
        <begin position="53"/>
        <end position="89"/>
    </location>
</feature>
<dbReference type="AlphaFoldDB" id="A0A7S2IFB5"/>
<feature type="region of interest" description="Disordered" evidence="1">
    <location>
        <begin position="40"/>
        <end position="89"/>
    </location>
</feature>